<gene>
    <name evidence="6" type="ORF">FAD_0184</name>
    <name evidence="7" type="ORF">HLB00_02345</name>
</gene>
<keyword evidence="4 5" id="KW-0472">Membrane</keyword>
<feature type="transmembrane region" description="Helical" evidence="5">
    <location>
        <begin position="188"/>
        <end position="211"/>
    </location>
</feature>
<evidence type="ECO:0000313" key="6">
    <source>
        <dbReference type="EMBL" id="ARD84114.1"/>
    </source>
</evidence>
<evidence type="ECO:0000256" key="4">
    <source>
        <dbReference type="ARBA" id="ARBA00023136"/>
    </source>
</evidence>
<reference evidence="6 8" key="1">
    <citation type="submission" date="2011-10" db="EMBL/GenBank/DDBJ databases">
        <title>Metabolic and evolutionary patterns in the extreme acidophile Ferroplasma acidiphilum.</title>
        <authorList>
            <person name="Golyshina O.V."/>
            <person name="Kozyavkin S.A."/>
            <person name="Tatusov R.L."/>
            <person name="Slesarev A.I."/>
            <person name="Golyshin P.N."/>
        </authorList>
    </citation>
    <scope>NUCLEOTIDE SEQUENCE [LARGE SCALE GENOMIC DNA]</scope>
    <source>
        <strain evidence="6">Berkeley</strain>
        <strain evidence="8">Y</strain>
    </source>
</reference>
<dbReference type="SMART" id="SM01415">
    <property type="entry name" value="DUF106"/>
    <property type="match status" value="1"/>
</dbReference>
<keyword evidence="2 5" id="KW-0812">Transmembrane</keyword>
<keyword evidence="8" id="KW-1185">Reference proteome</keyword>
<name>A0A1V0N1Z5_9ARCH</name>
<dbReference type="AlphaFoldDB" id="A0A1V0N1Z5"/>
<dbReference type="OrthoDB" id="84619at2157"/>
<comment type="subcellular location">
    <subcellularLocation>
        <location evidence="1">Membrane</location>
        <topology evidence="1">Multi-pass membrane protein</topology>
    </subcellularLocation>
</comment>
<protein>
    <submittedName>
        <fullName evidence="7">DUF106 domain-containing protein</fullName>
    </submittedName>
</protein>
<evidence type="ECO:0000256" key="2">
    <source>
        <dbReference type="ARBA" id="ARBA00022692"/>
    </source>
</evidence>
<dbReference type="EMBL" id="JABGBP010000070">
    <property type="protein sequence ID" value="NOL59674.1"/>
    <property type="molecule type" value="Genomic_DNA"/>
</dbReference>
<dbReference type="STRING" id="74969.FAD_0184"/>
<evidence type="ECO:0000313" key="8">
    <source>
        <dbReference type="Proteomes" id="UP000192050"/>
    </source>
</evidence>
<evidence type="ECO:0000256" key="1">
    <source>
        <dbReference type="ARBA" id="ARBA00004141"/>
    </source>
</evidence>
<dbReference type="PANTHER" id="PTHR42198">
    <property type="entry name" value="INTEGRAL MEMBRANE PROTEIN"/>
    <property type="match status" value="1"/>
</dbReference>
<dbReference type="Pfam" id="PF01956">
    <property type="entry name" value="EMC3_TMCO1"/>
    <property type="match status" value="1"/>
</dbReference>
<dbReference type="EMBL" id="CP015363">
    <property type="protein sequence ID" value="ARD84114.1"/>
    <property type="molecule type" value="Genomic_DNA"/>
</dbReference>
<dbReference type="PANTHER" id="PTHR42198:SF1">
    <property type="entry name" value="INTEGRAL MEMBRANE PROTEIN"/>
    <property type="match status" value="1"/>
</dbReference>
<evidence type="ECO:0000256" key="5">
    <source>
        <dbReference type="SAM" id="Phobius"/>
    </source>
</evidence>
<reference evidence="7 9" key="2">
    <citation type="submission" date="2020-05" db="EMBL/GenBank/DDBJ databases">
        <authorList>
            <person name="Zhang R."/>
        </authorList>
    </citation>
    <scope>NUCLEOTIDE SEQUENCE [LARGE SCALE GENOMIC DNA]</scope>
    <source>
        <strain evidence="7 9">DSM 28986</strain>
    </source>
</reference>
<evidence type="ECO:0000313" key="9">
    <source>
        <dbReference type="Proteomes" id="UP000546917"/>
    </source>
</evidence>
<dbReference type="GO" id="GO:0016020">
    <property type="term" value="C:membrane"/>
    <property type="evidence" value="ECO:0007669"/>
    <property type="project" value="UniProtKB-SubCell"/>
</dbReference>
<evidence type="ECO:0000313" key="7">
    <source>
        <dbReference type="EMBL" id="NOL59674.1"/>
    </source>
</evidence>
<proteinExistence type="predicted"/>
<dbReference type="Proteomes" id="UP000192050">
    <property type="component" value="Chromosome"/>
</dbReference>
<dbReference type="Proteomes" id="UP000546917">
    <property type="component" value="Unassembled WGS sequence"/>
</dbReference>
<organism evidence="6 8">
    <name type="scientific">Ferroplasma acidiphilum</name>
    <dbReference type="NCBI Taxonomy" id="74969"/>
    <lineage>
        <taxon>Archaea</taxon>
        <taxon>Methanobacteriati</taxon>
        <taxon>Thermoplasmatota</taxon>
        <taxon>Thermoplasmata</taxon>
        <taxon>Thermoplasmatales</taxon>
        <taxon>Ferroplasmaceae</taxon>
        <taxon>Ferroplasma</taxon>
    </lineage>
</organism>
<dbReference type="RefSeq" id="WP_009887189.1">
    <property type="nucleotide sequence ID" value="NZ_CP015363.1"/>
</dbReference>
<evidence type="ECO:0000256" key="3">
    <source>
        <dbReference type="ARBA" id="ARBA00022989"/>
    </source>
</evidence>
<dbReference type="InterPro" id="IPR038978">
    <property type="entry name" value="MJ0935"/>
</dbReference>
<dbReference type="GeneID" id="16025332"/>
<feature type="transmembrane region" description="Helical" evidence="5">
    <location>
        <begin position="60"/>
        <end position="85"/>
    </location>
</feature>
<feature type="transmembrane region" description="Helical" evidence="5">
    <location>
        <begin position="147"/>
        <end position="168"/>
    </location>
</feature>
<feature type="transmembrane region" description="Helical" evidence="5">
    <location>
        <begin position="20"/>
        <end position="40"/>
    </location>
</feature>
<dbReference type="InterPro" id="IPR002809">
    <property type="entry name" value="EMC3/TMCO1"/>
</dbReference>
<dbReference type="KEGG" id="fai:FAD_0184"/>
<accession>A0A1V0N1Z5</accession>
<keyword evidence="3 5" id="KW-1133">Transmembrane helix</keyword>
<sequence length="228" mass="26779">MQQGNNRPAQNPQMTKFMMIEFVFMFAGLGLIFIISDPSIRNPLGHYLNYVFMPLLGFNYELPILTLMLTGIVLGLISSIPRYFFTDWLKMGKTQMISKAYQKAMREAYRSGDRARQQKLQKLSMQRQMDQAALSMNTMKPLMVTEIFFFLIFIWLYVFMLTIHYQYVSMPWDLNLNIVTSKIYIMPLWMALYTLGNLAVGYFVTSIMKFVDFTYKLRKLDDDSARSL</sequence>